<dbReference type="FunFam" id="1.10.10.10:FF:000018">
    <property type="entry name" value="DNA-binding response regulator ResD"/>
    <property type="match status" value="1"/>
</dbReference>
<keyword evidence="7 11" id="KW-0238">DNA-binding</keyword>
<feature type="domain" description="Response regulatory" evidence="12">
    <location>
        <begin position="3"/>
        <end position="116"/>
    </location>
</feature>
<evidence type="ECO:0000313" key="15">
    <source>
        <dbReference type="Proteomes" id="UP000197058"/>
    </source>
</evidence>
<dbReference type="GO" id="GO:0005829">
    <property type="term" value="C:cytosol"/>
    <property type="evidence" value="ECO:0007669"/>
    <property type="project" value="TreeGrafter"/>
</dbReference>
<dbReference type="Pfam" id="PF00072">
    <property type="entry name" value="Response_reg"/>
    <property type="match status" value="1"/>
</dbReference>
<dbReference type="GO" id="GO:0032993">
    <property type="term" value="C:protein-DNA complex"/>
    <property type="evidence" value="ECO:0007669"/>
    <property type="project" value="TreeGrafter"/>
</dbReference>
<feature type="modified residue" description="4-aspartylphosphate" evidence="10">
    <location>
        <position position="51"/>
    </location>
</feature>
<dbReference type="PROSITE" id="PS51755">
    <property type="entry name" value="OMPR_PHOB"/>
    <property type="match status" value="1"/>
</dbReference>
<evidence type="ECO:0000256" key="4">
    <source>
        <dbReference type="ARBA" id="ARBA00022606"/>
    </source>
</evidence>
<dbReference type="InterPro" id="IPR001789">
    <property type="entry name" value="Sig_transdc_resp-reg_receiver"/>
</dbReference>
<dbReference type="Gene3D" id="6.10.250.690">
    <property type="match status" value="1"/>
</dbReference>
<evidence type="ECO:0000256" key="6">
    <source>
        <dbReference type="ARBA" id="ARBA00023015"/>
    </source>
</evidence>
<dbReference type="Gene3D" id="1.10.10.10">
    <property type="entry name" value="Winged helix-like DNA-binding domain superfamily/Winged helix DNA-binding domain"/>
    <property type="match status" value="1"/>
</dbReference>
<dbReference type="PANTHER" id="PTHR48111:SF2">
    <property type="entry name" value="RESPONSE REGULATOR SAER"/>
    <property type="match status" value="1"/>
</dbReference>
<evidence type="ECO:0000256" key="8">
    <source>
        <dbReference type="ARBA" id="ARBA00023163"/>
    </source>
</evidence>
<dbReference type="PANTHER" id="PTHR48111">
    <property type="entry name" value="REGULATOR OF RPOS"/>
    <property type="match status" value="1"/>
</dbReference>
<dbReference type="InterPro" id="IPR001867">
    <property type="entry name" value="OmpR/PhoB-type_DNA-bd"/>
</dbReference>
<evidence type="ECO:0000256" key="1">
    <source>
        <dbReference type="ARBA" id="ARBA00004496"/>
    </source>
</evidence>
<reference evidence="15" key="1">
    <citation type="submission" date="2017-06" db="EMBL/GenBank/DDBJ databases">
        <title>FDA dAtabase for Regulatory Grade micrObial Sequences (FDA-ARGOS): Supporting development and validation of Infectious Disease Dx tests.</title>
        <authorList>
            <person name="Goldberg B."/>
            <person name="Campos J."/>
            <person name="Tallon L."/>
            <person name="Sadzewicz L."/>
            <person name="Sengamalay N."/>
            <person name="Ott S."/>
            <person name="Godinez A."/>
            <person name="Nagaraj S."/>
            <person name="Vavikolanu K."/>
            <person name="Nadendla S."/>
            <person name="George J."/>
            <person name="Geyer C."/>
            <person name="Sichtig H."/>
        </authorList>
    </citation>
    <scope>NUCLEOTIDE SEQUENCE [LARGE SCALE GENOMIC DNA]</scope>
    <source>
        <strain evidence="15">FDAARGOS_285</strain>
    </source>
</reference>
<dbReference type="SUPFAM" id="SSF52172">
    <property type="entry name" value="CheY-like"/>
    <property type="match status" value="1"/>
</dbReference>
<proteinExistence type="predicted"/>
<dbReference type="InterPro" id="IPR036388">
    <property type="entry name" value="WH-like_DNA-bd_sf"/>
</dbReference>
<dbReference type="InterPro" id="IPR039420">
    <property type="entry name" value="WalR-like"/>
</dbReference>
<evidence type="ECO:0000256" key="10">
    <source>
        <dbReference type="PROSITE-ProRule" id="PRU00169"/>
    </source>
</evidence>
<dbReference type="RefSeq" id="WP_058591792.1">
    <property type="nucleotide sequence ID" value="NZ_CP022046.2"/>
</dbReference>
<keyword evidence="4" id="KW-0716">Sensory transduction</keyword>
<keyword evidence="6" id="KW-0805">Transcription regulation</keyword>
<evidence type="ECO:0000259" key="12">
    <source>
        <dbReference type="PROSITE" id="PS50110"/>
    </source>
</evidence>
<dbReference type="Gene3D" id="3.40.50.2300">
    <property type="match status" value="1"/>
</dbReference>
<comment type="subcellular location">
    <subcellularLocation>
        <location evidence="1">Cytoplasm</location>
    </subcellularLocation>
</comment>
<feature type="domain" description="OmpR/PhoB-type" evidence="13">
    <location>
        <begin position="125"/>
        <end position="224"/>
    </location>
</feature>
<dbReference type="GO" id="GO:0000976">
    <property type="term" value="F:transcription cis-regulatory region binding"/>
    <property type="evidence" value="ECO:0007669"/>
    <property type="project" value="TreeGrafter"/>
</dbReference>
<dbReference type="CDD" id="cd00383">
    <property type="entry name" value="trans_reg_C"/>
    <property type="match status" value="1"/>
</dbReference>
<dbReference type="AlphaFoldDB" id="A0AAI8GUM4"/>
<dbReference type="PROSITE" id="PS50110">
    <property type="entry name" value="RESPONSE_REGULATORY"/>
    <property type="match status" value="1"/>
</dbReference>
<dbReference type="SMART" id="SM00448">
    <property type="entry name" value="REC"/>
    <property type="match status" value="1"/>
</dbReference>
<gene>
    <name evidence="14" type="ORF">CEP64_10695</name>
</gene>
<evidence type="ECO:0000256" key="2">
    <source>
        <dbReference type="ARBA" id="ARBA00022490"/>
    </source>
</evidence>
<dbReference type="SMART" id="SM00862">
    <property type="entry name" value="Trans_reg_C"/>
    <property type="match status" value="1"/>
</dbReference>
<evidence type="ECO:0000256" key="11">
    <source>
        <dbReference type="PROSITE-ProRule" id="PRU01091"/>
    </source>
</evidence>
<evidence type="ECO:0000256" key="7">
    <source>
        <dbReference type="ARBA" id="ARBA00023125"/>
    </source>
</evidence>
<dbReference type="EMBL" id="CP022046">
    <property type="protein sequence ID" value="ASE35046.1"/>
    <property type="molecule type" value="Genomic_DNA"/>
</dbReference>
<name>A0AAI8GUM4_MAMSC</name>
<sequence>MAHILIVDDEQDILDICKTYFEYEGHQVVTASDGQQAIHQLNDTIDLMILDIMMPEKNGYDVVKEMKTQELDIPFIYLTAKTQEHDTLYALTLGADDYIKKPFSPRELVLRAHNLLNRTQKYHKQDYLTFGSLQLCKQEKIIKVNDQEVSLRVKEFDLLWYLADHEKMVISKSELLEKVWGYDYYEDANTVNVHIRRIREKLEQHQYDEYVIKTVWGLGYKFERAK</sequence>
<dbReference type="KEGG" id="sscu:CEP64_10695"/>
<keyword evidence="3 10" id="KW-0597">Phosphoprotein</keyword>
<keyword evidence="5" id="KW-0902">Two-component regulatory system</keyword>
<dbReference type="Pfam" id="PF00486">
    <property type="entry name" value="Trans_reg_C"/>
    <property type="match status" value="1"/>
</dbReference>
<accession>A0AAI8GUM4</accession>
<dbReference type="CDD" id="cd17574">
    <property type="entry name" value="REC_OmpR"/>
    <property type="match status" value="1"/>
</dbReference>
<evidence type="ECO:0000256" key="9">
    <source>
        <dbReference type="ARBA" id="ARBA00040348"/>
    </source>
</evidence>
<dbReference type="GO" id="GO:0006355">
    <property type="term" value="P:regulation of DNA-templated transcription"/>
    <property type="evidence" value="ECO:0007669"/>
    <property type="project" value="InterPro"/>
</dbReference>
<keyword evidence="2" id="KW-0963">Cytoplasm</keyword>
<protein>
    <recommendedName>
        <fullName evidence="9">Response regulator SaeR</fullName>
    </recommendedName>
</protein>
<evidence type="ECO:0000256" key="5">
    <source>
        <dbReference type="ARBA" id="ARBA00023012"/>
    </source>
</evidence>
<dbReference type="GO" id="GO:0000156">
    <property type="term" value="F:phosphorelay response regulator activity"/>
    <property type="evidence" value="ECO:0007669"/>
    <property type="project" value="TreeGrafter"/>
</dbReference>
<dbReference type="InterPro" id="IPR011006">
    <property type="entry name" value="CheY-like_superfamily"/>
</dbReference>
<feature type="DNA-binding region" description="OmpR/PhoB-type" evidence="11">
    <location>
        <begin position="125"/>
        <end position="224"/>
    </location>
</feature>
<evidence type="ECO:0000313" key="14">
    <source>
        <dbReference type="EMBL" id="ASE35046.1"/>
    </source>
</evidence>
<evidence type="ECO:0000256" key="3">
    <source>
        <dbReference type="ARBA" id="ARBA00022553"/>
    </source>
</evidence>
<organism evidence="14 15">
    <name type="scientific">Mammaliicoccus sciuri</name>
    <name type="common">Staphylococcus sciuri</name>
    <dbReference type="NCBI Taxonomy" id="1296"/>
    <lineage>
        <taxon>Bacteria</taxon>
        <taxon>Bacillati</taxon>
        <taxon>Bacillota</taxon>
        <taxon>Bacilli</taxon>
        <taxon>Bacillales</taxon>
        <taxon>Staphylococcaceae</taxon>
        <taxon>Mammaliicoccus</taxon>
    </lineage>
</organism>
<dbReference type="Proteomes" id="UP000197058">
    <property type="component" value="Chromosome"/>
</dbReference>
<keyword evidence="8" id="KW-0804">Transcription</keyword>
<evidence type="ECO:0000259" key="13">
    <source>
        <dbReference type="PROSITE" id="PS51755"/>
    </source>
</evidence>